<accession>A0A8K1CLM6</accession>
<protein>
    <recommendedName>
        <fullName evidence="3">HTH CENPB-type domain-containing protein</fullName>
    </recommendedName>
</protein>
<feature type="domain" description="HTH CENPB-type" evidence="3">
    <location>
        <begin position="68"/>
        <end position="141"/>
    </location>
</feature>
<name>A0A8K1CLM6_PYTOL</name>
<evidence type="ECO:0000313" key="4">
    <source>
        <dbReference type="EMBL" id="TMW65329.1"/>
    </source>
</evidence>
<evidence type="ECO:0000256" key="2">
    <source>
        <dbReference type="SAM" id="MobiDB-lite"/>
    </source>
</evidence>
<dbReference type="AlphaFoldDB" id="A0A8K1CLM6"/>
<evidence type="ECO:0000259" key="3">
    <source>
        <dbReference type="PROSITE" id="PS51253"/>
    </source>
</evidence>
<dbReference type="SMART" id="SM00674">
    <property type="entry name" value="CENPB"/>
    <property type="match status" value="1"/>
</dbReference>
<feature type="region of interest" description="Disordered" evidence="2">
    <location>
        <begin position="266"/>
        <end position="285"/>
    </location>
</feature>
<gene>
    <name evidence="4" type="ORF">Poli38472_007971</name>
</gene>
<evidence type="ECO:0000256" key="1">
    <source>
        <dbReference type="ARBA" id="ARBA00023125"/>
    </source>
</evidence>
<dbReference type="Gene3D" id="1.10.10.60">
    <property type="entry name" value="Homeodomain-like"/>
    <property type="match status" value="2"/>
</dbReference>
<dbReference type="PANTHER" id="PTHR19303">
    <property type="entry name" value="TRANSPOSON"/>
    <property type="match status" value="1"/>
</dbReference>
<proteinExistence type="predicted"/>
<organism evidence="4 5">
    <name type="scientific">Pythium oligandrum</name>
    <name type="common">Mycoparasitic fungus</name>
    <dbReference type="NCBI Taxonomy" id="41045"/>
    <lineage>
        <taxon>Eukaryota</taxon>
        <taxon>Sar</taxon>
        <taxon>Stramenopiles</taxon>
        <taxon>Oomycota</taxon>
        <taxon>Peronosporomycetes</taxon>
        <taxon>Pythiales</taxon>
        <taxon>Pythiaceae</taxon>
        <taxon>Pythium</taxon>
    </lineage>
</organism>
<dbReference type="InterPro" id="IPR050863">
    <property type="entry name" value="CenT-Element_Derived"/>
</dbReference>
<dbReference type="PANTHER" id="PTHR19303:SF57">
    <property type="entry name" value="HTH CENPB-TYPE DOMAIN-CONTAINING PROTEIN"/>
    <property type="match status" value="1"/>
</dbReference>
<evidence type="ECO:0000313" key="5">
    <source>
        <dbReference type="Proteomes" id="UP000794436"/>
    </source>
</evidence>
<dbReference type="OrthoDB" id="194358at2759"/>
<dbReference type="SUPFAM" id="SSF46689">
    <property type="entry name" value="Homeodomain-like"/>
    <property type="match status" value="1"/>
</dbReference>
<dbReference type="Proteomes" id="UP000794436">
    <property type="component" value="Unassembled WGS sequence"/>
</dbReference>
<dbReference type="GO" id="GO:0003677">
    <property type="term" value="F:DNA binding"/>
    <property type="evidence" value="ECO:0007669"/>
    <property type="project" value="UniProtKB-KW"/>
</dbReference>
<sequence length="285" mass="31674">MGQKGTGRRLSDQERMEIISKLEGDKPRASAAECARQYGVSSAAITKLMKMKDKIKQRFKENNAFSQQRKRGGTERHAVFEDELFEWINRQQAATGATQLSAAKIQEKAQELLKAHDLGSFRASKGWYYRFCRRYGLSRSSFGGDEVDQDDTMLGHSESEVDDPDTEEKLEVADHVASPALKPDEDDADKLTKKKRPHDATPKKLKQSSSRTWAGIESLQDTLARAANALDHPGARDYLGENAANEMLRSIQQSIGVVQCIRLKKLTGETPLTPAPSSPPTDVVV</sequence>
<dbReference type="EMBL" id="SPLM01000037">
    <property type="protein sequence ID" value="TMW65329.1"/>
    <property type="molecule type" value="Genomic_DNA"/>
</dbReference>
<dbReference type="GO" id="GO:0005634">
    <property type="term" value="C:nucleus"/>
    <property type="evidence" value="ECO:0007669"/>
    <property type="project" value="TreeGrafter"/>
</dbReference>
<dbReference type="Pfam" id="PF03221">
    <property type="entry name" value="HTH_Tnp_Tc5"/>
    <property type="match status" value="1"/>
</dbReference>
<feature type="region of interest" description="Disordered" evidence="2">
    <location>
        <begin position="144"/>
        <end position="212"/>
    </location>
</feature>
<comment type="caution">
    <text evidence="4">The sequence shown here is derived from an EMBL/GenBank/DDBJ whole genome shotgun (WGS) entry which is preliminary data.</text>
</comment>
<dbReference type="InterPro" id="IPR009057">
    <property type="entry name" value="Homeodomain-like_sf"/>
</dbReference>
<keyword evidence="5" id="KW-1185">Reference proteome</keyword>
<reference evidence="4" key="1">
    <citation type="submission" date="2019-03" db="EMBL/GenBank/DDBJ databases">
        <title>Long read genome sequence of the mycoparasitic Pythium oligandrum ATCC 38472 isolated from sugarbeet rhizosphere.</title>
        <authorList>
            <person name="Gaulin E."/>
        </authorList>
    </citation>
    <scope>NUCLEOTIDE SEQUENCE</scope>
    <source>
        <strain evidence="4">ATCC 38472_TT</strain>
    </source>
</reference>
<dbReference type="InterPro" id="IPR006600">
    <property type="entry name" value="HTH_CenpB_DNA-bd_dom"/>
</dbReference>
<dbReference type="PROSITE" id="PS51253">
    <property type="entry name" value="HTH_CENPB"/>
    <property type="match status" value="1"/>
</dbReference>
<keyword evidence="1" id="KW-0238">DNA-binding</keyword>